<dbReference type="CDD" id="cd00882">
    <property type="entry name" value="Ras_like_GTPase"/>
    <property type="match status" value="1"/>
</dbReference>
<dbReference type="Gene3D" id="3.40.50.300">
    <property type="entry name" value="P-loop containing nucleotide triphosphate hydrolases"/>
    <property type="match status" value="1"/>
</dbReference>
<organism evidence="4 5">
    <name type="scientific">Gymnopilus dilepis</name>
    <dbReference type="NCBI Taxonomy" id="231916"/>
    <lineage>
        <taxon>Eukaryota</taxon>
        <taxon>Fungi</taxon>
        <taxon>Dikarya</taxon>
        <taxon>Basidiomycota</taxon>
        <taxon>Agaricomycotina</taxon>
        <taxon>Agaricomycetes</taxon>
        <taxon>Agaricomycetidae</taxon>
        <taxon>Agaricales</taxon>
        <taxon>Agaricineae</taxon>
        <taxon>Hymenogastraceae</taxon>
        <taxon>Gymnopilus</taxon>
    </lineage>
</organism>
<dbReference type="Proteomes" id="UP000284706">
    <property type="component" value="Unassembled WGS sequence"/>
</dbReference>
<dbReference type="InterPro" id="IPR006073">
    <property type="entry name" value="GTP-bd"/>
</dbReference>
<keyword evidence="5" id="KW-1185">Reference proteome</keyword>
<keyword evidence="2" id="KW-0472">Membrane</keyword>
<dbReference type="EMBL" id="NHYE01005378">
    <property type="protein sequence ID" value="PPQ73875.1"/>
    <property type="molecule type" value="Genomic_DNA"/>
</dbReference>
<feature type="domain" description="G" evidence="3">
    <location>
        <begin position="23"/>
        <end position="149"/>
    </location>
</feature>
<sequence length="577" mass="63246">MDPSTSELPSTVDETLSACPRFRILLAGNSGVGKSSLVSKIFNIDPKDIDIVDGHPGRADITYAYTSDKNPRFVLHDSRGFESGSIDNWVTVKNFLCEQNAKDLSERVHVIWLCIESPRQGSRLLQKGDENLVELANSLGIPVVMVCTKYDMLLHEQSFLHSKKNPGKHIDVVDLERMAESCFHDRVKDLARPGSVIVKVSTDQDYPRSAETLNNLTVVTSQCLGATDLPLPQTASPGPNEEKSLSSKQGQAPRPLPGQEGERGSPVTSLAKESVLVAWAAAQQRDARQKVDVSIREGFKKYWSHLAKSAFFQGHAMHQCVLRLHDDILRVWNFYDPEKARTLKEFFELILQLVAPILEGHEDEVDNGAADLLTKAGSALPSVAAAVPHAIPFLAVAAVGALTIKYLFGIYRQASLSAQYLSAYIIGLTCVLHGLFMKTLELEPPRTLSKELIAGVVKDYKGISAWRVVEATRTSPFNIEGKIRELIYSNIERATFEPPQSFINDPQQVIDASKGAEAGVVLASDPVNPNENAPTVDKPSGKSPELAGGTSDGKVHMKRKKRNNKGDEHESGKCIIV</sequence>
<dbReference type="SUPFAM" id="SSF52540">
    <property type="entry name" value="P-loop containing nucleoside triphosphate hydrolases"/>
    <property type="match status" value="1"/>
</dbReference>
<accession>A0A409W5X3</accession>
<protein>
    <recommendedName>
        <fullName evidence="3">G domain-containing protein</fullName>
    </recommendedName>
</protein>
<feature type="transmembrane region" description="Helical" evidence="2">
    <location>
        <begin position="390"/>
        <end position="408"/>
    </location>
</feature>
<dbReference type="InParanoid" id="A0A409W5X3"/>
<evidence type="ECO:0000313" key="5">
    <source>
        <dbReference type="Proteomes" id="UP000284706"/>
    </source>
</evidence>
<dbReference type="GO" id="GO:0005525">
    <property type="term" value="F:GTP binding"/>
    <property type="evidence" value="ECO:0007669"/>
    <property type="project" value="InterPro"/>
</dbReference>
<dbReference type="AlphaFoldDB" id="A0A409W5X3"/>
<feature type="region of interest" description="Disordered" evidence="1">
    <location>
        <begin position="229"/>
        <end position="267"/>
    </location>
</feature>
<name>A0A409W5X3_9AGAR</name>
<dbReference type="Pfam" id="PF01926">
    <property type="entry name" value="MMR_HSR1"/>
    <property type="match status" value="1"/>
</dbReference>
<dbReference type="OrthoDB" id="391988at2759"/>
<evidence type="ECO:0000256" key="1">
    <source>
        <dbReference type="SAM" id="MobiDB-lite"/>
    </source>
</evidence>
<evidence type="ECO:0000256" key="2">
    <source>
        <dbReference type="SAM" id="Phobius"/>
    </source>
</evidence>
<reference evidence="4 5" key="1">
    <citation type="journal article" date="2018" name="Evol. Lett.">
        <title>Horizontal gene cluster transfer increased hallucinogenic mushroom diversity.</title>
        <authorList>
            <person name="Reynolds H.T."/>
            <person name="Vijayakumar V."/>
            <person name="Gluck-Thaler E."/>
            <person name="Korotkin H.B."/>
            <person name="Matheny P.B."/>
            <person name="Slot J.C."/>
        </authorList>
    </citation>
    <scope>NUCLEOTIDE SEQUENCE [LARGE SCALE GENOMIC DNA]</scope>
    <source>
        <strain evidence="4 5">SRW20</strain>
    </source>
</reference>
<feature type="transmembrane region" description="Helical" evidence="2">
    <location>
        <begin position="420"/>
        <end position="437"/>
    </location>
</feature>
<evidence type="ECO:0000259" key="3">
    <source>
        <dbReference type="Pfam" id="PF01926"/>
    </source>
</evidence>
<dbReference type="PRINTS" id="PR00449">
    <property type="entry name" value="RASTRNSFRMNG"/>
</dbReference>
<gene>
    <name evidence="4" type="ORF">CVT26_011738</name>
</gene>
<evidence type="ECO:0000313" key="4">
    <source>
        <dbReference type="EMBL" id="PPQ73875.1"/>
    </source>
</evidence>
<dbReference type="InterPro" id="IPR027417">
    <property type="entry name" value="P-loop_NTPase"/>
</dbReference>
<keyword evidence="2" id="KW-1133">Transmembrane helix</keyword>
<proteinExistence type="predicted"/>
<keyword evidence="2" id="KW-0812">Transmembrane</keyword>
<feature type="compositionally biased region" description="Basic and acidic residues" evidence="1">
    <location>
        <begin position="564"/>
        <end position="577"/>
    </location>
</feature>
<comment type="caution">
    <text evidence="4">The sequence shown here is derived from an EMBL/GenBank/DDBJ whole genome shotgun (WGS) entry which is preliminary data.</text>
</comment>
<feature type="region of interest" description="Disordered" evidence="1">
    <location>
        <begin position="524"/>
        <end position="577"/>
    </location>
</feature>